<accession>A0AAD6B934</accession>
<protein>
    <submittedName>
        <fullName evidence="2">Uncharacterized protein</fullName>
    </submittedName>
</protein>
<organism evidence="2 3">
    <name type="scientific">Pogonophryne albipinna</name>
    <dbReference type="NCBI Taxonomy" id="1090488"/>
    <lineage>
        <taxon>Eukaryota</taxon>
        <taxon>Metazoa</taxon>
        <taxon>Chordata</taxon>
        <taxon>Craniata</taxon>
        <taxon>Vertebrata</taxon>
        <taxon>Euteleostomi</taxon>
        <taxon>Actinopterygii</taxon>
        <taxon>Neopterygii</taxon>
        <taxon>Teleostei</taxon>
        <taxon>Neoteleostei</taxon>
        <taxon>Acanthomorphata</taxon>
        <taxon>Eupercaria</taxon>
        <taxon>Perciformes</taxon>
        <taxon>Notothenioidei</taxon>
        <taxon>Pogonophryne</taxon>
    </lineage>
</organism>
<dbReference type="Proteomes" id="UP001219934">
    <property type="component" value="Unassembled WGS sequence"/>
</dbReference>
<evidence type="ECO:0000313" key="2">
    <source>
        <dbReference type="EMBL" id="KAJ4937872.1"/>
    </source>
</evidence>
<proteinExistence type="predicted"/>
<evidence type="ECO:0000256" key="1">
    <source>
        <dbReference type="SAM" id="MobiDB-lite"/>
    </source>
</evidence>
<feature type="compositionally biased region" description="Low complexity" evidence="1">
    <location>
        <begin position="14"/>
        <end position="23"/>
    </location>
</feature>
<name>A0AAD6B934_9TELE</name>
<keyword evidence="3" id="KW-1185">Reference proteome</keyword>
<sequence length="72" mass="8031">MEEEVPEIARNHISSSTSVSGSTEIVRKWPTSEELMEKKLFVSVTENSEEVTVQQETAKNASQASVWFDVGD</sequence>
<feature type="region of interest" description="Disordered" evidence="1">
    <location>
        <begin position="53"/>
        <end position="72"/>
    </location>
</feature>
<dbReference type="AlphaFoldDB" id="A0AAD6B934"/>
<dbReference type="EMBL" id="JAPTMU010000009">
    <property type="protein sequence ID" value="KAJ4937872.1"/>
    <property type="molecule type" value="Genomic_DNA"/>
</dbReference>
<gene>
    <name evidence="2" type="ORF">JOQ06_002502</name>
</gene>
<reference evidence="2" key="1">
    <citation type="submission" date="2022-11" db="EMBL/GenBank/DDBJ databases">
        <title>Chromosome-level genome of Pogonophryne albipinna.</title>
        <authorList>
            <person name="Jo E."/>
        </authorList>
    </citation>
    <scope>NUCLEOTIDE SEQUENCE</scope>
    <source>
        <strain evidence="2">SGF0006</strain>
        <tissue evidence="2">Muscle</tissue>
    </source>
</reference>
<comment type="caution">
    <text evidence="2">The sequence shown here is derived from an EMBL/GenBank/DDBJ whole genome shotgun (WGS) entry which is preliminary data.</text>
</comment>
<evidence type="ECO:0000313" key="3">
    <source>
        <dbReference type="Proteomes" id="UP001219934"/>
    </source>
</evidence>
<feature type="region of interest" description="Disordered" evidence="1">
    <location>
        <begin position="1"/>
        <end position="25"/>
    </location>
</feature>